<dbReference type="Gene3D" id="3.30.1950.10">
    <property type="entry name" value="wza like domain"/>
    <property type="match status" value="1"/>
</dbReference>
<accession>A0A7V5XHY7</accession>
<feature type="signal peptide" evidence="2">
    <location>
        <begin position="1"/>
        <end position="22"/>
    </location>
</feature>
<protein>
    <submittedName>
        <fullName evidence="5">Polysialic acid transporter</fullName>
    </submittedName>
</protein>
<dbReference type="PANTHER" id="PTHR33619:SF3">
    <property type="entry name" value="POLYSACCHARIDE EXPORT PROTEIN GFCE-RELATED"/>
    <property type="match status" value="1"/>
</dbReference>
<organism evidence="5">
    <name type="scientific">Thermodesulfobacterium geofontis</name>
    <dbReference type="NCBI Taxonomy" id="1295609"/>
    <lineage>
        <taxon>Bacteria</taxon>
        <taxon>Pseudomonadati</taxon>
        <taxon>Thermodesulfobacteriota</taxon>
        <taxon>Thermodesulfobacteria</taxon>
        <taxon>Thermodesulfobacteriales</taxon>
        <taxon>Thermodesulfobacteriaceae</taxon>
        <taxon>Thermodesulfobacterium</taxon>
    </lineage>
</organism>
<proteinExistence type="predicted"/>
<evidence type="ECO:0000256" key="1">
    <source>
        <dbReference type="ARBA" id="ARBA00022729"/>
    </source>
</evidence>
<evidence type="ECO:0000256" key="2">
    <source>
        <dbReference type="SAM" id="SignalP"/>
    </source>
</evidence>
<feature type="domain" description="Soluble ligand binding" evidence="4">
    <location>
        <begin position="471"/>
        <end position="514"/>
    </location>
</feature>
<evidence type="ECO:0000313" key="5">
    <source>
        <dbReference type="EMBL" id="HHQ16673.1"/>
    </source>
</evidence>
<feature type="domain" description="Polysaccharide export protein N-terminal" evidence="3">
    <location>
        <begin position="97"/>
        <end position="162"/>
    </location>
</feature>
<name>A0A7V5XHY7_9BACT</name>
<keyword evidence="1 2" id="KW-0732">Signal</keyword>
<dbReference type="Gene3D" id="3.10.560.10">
    <property type="entry name" value="Outer membrane lipoprotein wza domain like"/>
    <property type="match status" value="2"/>
</dbReference>
<reference evidence="5" key="1">
    <citation type="journal article" date="2020" name="mSystems">
        <title>Genome- and Community-Level Interaction Insights into Carbon Utilization and Element Cycling Functions of Hydrothermarchaeota in Hydrothermal Sediment.</title>
        <authorList>
            <person name="Zhou Z."/>
            <person name="Liu Y."/>
            <person name="Xu W."/>
            <person name="Pan J."/>
            <person name="Luo Z.H."/>
            <person name="Li M."/>
        </authorList>
    </citation>
    <scope>NUCLEOTIDE SEQUENCE [LARGE SCALE GENOMIC DNA]</scope>
    <source>
        <strain evidence="5">SpSt-106</strain>
    </source>
</reference>
<dbReference type="EMBL" id="DRWR01000122">
    <property type="protein sequence ID" value="HHQ16673.1"/>
    <property type="molecule type" value="Genomic_DNA"/>
</dbReference>
<evidence type="ECO:0000259" key="4">
    <source>
        <dbReference type="Pfam" id="PF10531"/>
    </source>
</evidence>
<comment type="caution">
    <text evidence="5">The sequence shown here is derived from an EMBL/GenBank/DDBJ whole genome shotgun (WGS) entry which is preliminary data.</text>
</comment>
<dbReference type="PANTHER" id="PTHR33619">
    <property type="entry name" value="POLYSACCHARIDE EXPORT PROTEIN GFCE-RELATED"/>
    <property type="match status" value="1"/>
</dbReference>
<dbReference type="Pfam" id="PF02563">
    <property type="entry name" value="Poly_export"/>
    <property type="match status" value="1"/>
</dbReference>
<dbReference type="InterPro" id="IPR049712">
    <property type="entry name" value="Poly_export"/>
</dbReference>
<evidence type="ECO:0000259" key="3">
    <source>
        <dbReference type="Pfam" id="PF02563"/>
    </source>
</evidence>
<dbReference type="GO" id="GO:0015159">
    <property type="term" value="F:polysaccharide transmembrane transporter activity"/>
    <property type="evidence" value="ECO:0007669"/>
    <property type="project" value="InterPro"/>
</dbReference>
<dbReference type="InterPro" id="IPR019554">
    <property type="entry name" value="Soluble_ligand-bd"/>
</dbReference>
<dbReference type="InterPro" id="IPR003715">
    <property type="entry name" value="Poly_export_N"/>
</dbReference>
<dbReference type="Pfam" id="PF10531">
    <property type="entry name" value="SLBB"/>
    <property type="match status" value="1"/>
</dbReference>
<feature type="chain" id="PRO_5031305616" evidence="2">
    <location>
        <begin position="23"/>
        <end position="568"/>
    </location>
</feature>
<sequence>MKTLIIMIFLFLFFSLVCPVYAQQSFPAQIIQQIIPSQMQQPAQPQPQPIQPQAQPLQVPSPAVIQPAQPPQPVQITVFGEQLFLGRFATEQFTGFNPDYQIAIGDIIAVRIWGAFNYEGSLTVDPQGNIFIPQVGPVKVLGVRNAELNNVVEQAVRKVFKNIVGVYASLETAVPVKVFVTGFVKNPGLYGGLSSNSVLYYLDRAGGVDSQRGSFIDITVLRGNQVRAKVNLYDFLLKGKLDLIQMVDGDTIFVAPKKSSFSVSGEVFNPFQFEFEGDFITGEEAMKLAKPKPGATHITITRKQGLEKYTEYYSINELDKIKIYNGDEVIVLSDRYPGTIIVRIEGAHSGPHALILPYGAKLGDVLPKIVPNVRSNLEAIQLFRKSVAQRQKEMILASLQQLQSYALTGRAETQEEATLRTKEAELIMRFVEVAKNVEPKGQVVLGSLEEAKEMLLEDGDIIVIPEYKSFVTVHGEVRFPNAIIYTLGKDIDYYIKQAGGFTQRANKNVVIVIHQNGKFEEGKKAKIQPGDEIFVLPKIEAKRIEIVRGITQILYQIAISARVLLMRW</sequence>
<dbReference type="AlphaFoldDB" id="A0A7V5XHY7"/>
<gene>
    <name evidence="5" type="ORF">ENM15_07670</name>
</gene>